<evidence type="ECO:0000256" key="6">
    <source>
        <dbReference type="ARBA" id="ARBA00012487"/>
    </source>
</evidence>
<sequence length="264" mass="29474">MIQRIITAVIAALIFLPLVIIGGIPFIVLIYLMASVALYEVLRMKQIKILSIPGILSVMLLWIFLLPTEYINVFGHIDDGKTEIILFGVLIFLSYSVLSKNRFSFESVGFCMLAVLYLGIGFYYLMATRAESILFVFFALILIWATDSGAYFIGKSFGKRKLWPEISPNKTVEGSVGGIICAIVVALLFFYLTDLNNSFSLVKLLVMSVLLSVFGQLGDLVESALKRFYNVKDSGTLLPGHGGILDRVDSWLFVMPLFIFLHNL</sequence>
<feature type="transmembrane region" description="Helical" evidence="19">
    <location>
        <begin position="105"/>
        <end position="126"/>
    </location>
</feature>
<feature type="transmembrane region" description="Helical" evidence="19">
    <location>
        <begin position="49"/>
        <end position="68"/>
    </location>
</feature>
<evidence type="ECO:0000256" key="9">
    <source>
        <dbReference type="ARBA" id="ARBA00022516"/>
    </source>
</evidence>
<feature type="transmembrane region" description="Helical" evidence="19">
    <location>
        <begin position="198"/>
        <end position="217"/>
    </location>
</feature>
<dbReference type="EMBL" id="JAOUSF010000001">
    <property type="protein sequence ID" value="MCU9612073.1"/>
    <property type="molecule type" value="Genomic_DNA"/>
</dbReference>
<keyword evidence="15 19" id="KW-0472">Membrane</keyword>
<evidence type="ECO:0000256" key="15">
    <source>
        <dbReference type="ARBA" id="ARBA00023136"/>
    </source>
</evidence>
<dbReference type="Pfam" id="PF01148">
    <property type="entry name" value="CTP_transf_1"/>
    <property type="match status" value="1"/>
</dbReference>
<dbReference type="GO" id="GO:0005886">
    <property type="term" value="C:plasma membrane"/>
    <property type="evidence" value="ECO:0007669"/>
    <property type="project" value="UniProtKB-SubCell"/>
</dbReference>
<dbReference type="PANTHER" id="PTHR46382:SF1">
    <property type="entry name" value="PHOSPHATIDATE CYTIDYLYLTRANSFERASE"/>
    <property type="match status" value="1"/>
</dbReference>
<gene>
    <name evidence="20" type="ORF">OEV98_00690</name>
</gene>
<evidence type="ECO:0000256" key="11">
    <source>
        <dbReference type="ARBA" id="ARBA00022692"/>
    </source>
</evidence>
<dbReference type="Proteomes" id="UP001209318">
    <property type="component" value="Unassembled WGS sequence"/>
</dbReference>
<dbReference type="PROSITE" id="PS01315">
    <property type="entry name" value="CDS"/>
    <property type="match status" value="1"/>
</dbReference>
<name>A0AAE3LRT4_9BACI</name>
<comment type="similarity">
    <text evidence="5 18">Belongs to the CDS family.</text>
</comment>
<dbReference type="GO" id="GO:0016024">
    <property type="term" value="P:CDP-diacylglycerol biosynthetic process"/>
    <property type="evidence" value="ECO:0007669"/>
    <property type="project" value="TreeGrafter"/>
</dbReference>
<feature type="transmembrane region" description="Helical" evidence="19">
    <location>
        <begin position="6"/>
        <end position="37"/>
    </location>
</feature>
<evidence type="ECO:0000256" key="2">
    <source>
        <dbReference type="ARBA" id="ARBA00004651"/>
    </source>
</evidence>
<dbReference type="GO" id="GO:0004605">
    <property type="term" value="F:phosphatidate cytidylyltransferase activity"/>
    <property type="evidence" value="ECO:0007669"/>
    <property type="project" value="UniProtKB-EC"/>
</dbReference>
<feature type="transmembrane region" description="Helical" evidence="19">
    <location>
        <begin position="80"/>
        <end position="98"/>
    </location>
</feature>
<evidence type="ECO:0000256" key="5">
    <source>
        <dbReference type="ARBA" id="ARBA00010185"/>
    </source>
</evidence>
<keyword evidence="21" id="KW-1185">Reference proteome</keyword>
<keyword evidence="9" id="KW-0444">Lipid biosynthesis</keyword>
<evidence type="ECO:0000313" key="20">
    <source>
        <dbReference type="EMBL" id="MCU9612073.1"/>
    </source>
</evidence>
<organism evidence="20 21">
    <name type="scientific">Perspicuibacillus lycopersici</name>
    <dbReference type="NCBI Taxonomy" id="1325689"/>
    <lineage>
        <taxon>Bacteria</taxon>
        <taxon>Bacillati</taxon>
        <taxon>Bacillota</taxon>
        <taxon>Bacilli</taxon>
        <taxon>Bacillales</taxon>
        <taxon>Bacillaceae</taxon>
        <taxon>Perspicuibacillus</taxon>
    </lineage>
</organism>
<keyword evidence="17" id="KW-1208">Phospholipid metabolism</keyword>
<comment type="subcellular location">
    <subcellularLocation>
        <location evidence="2">Cell membrane</location>
        <topology evidence="2">Multi-pass membrane protein</topology>
    </subcellularLocation>
</comment>
<dbReference type="PANTHER" id="PTHR46382">
    <property type="entry name" value="PHOSPHATIDATE CYTIDYLYLTRANSFERASE"/>
    <property type="match status" value="1"/>
</dbReference>
<evidence type="ECO:0000256" key="7">
    <source>
        <dbReference type="ARBA" id="ARBA00019373"/>
    </source>
</evidence>
<evidence type="ECO:0000256" key="14">
    <source>
        <dbReference type="ARBA" id="ARBA00023098"/>
    </source>
</evidence>
<evidence type="ECO:0000256" key="19">
    <source>
        <dbReference type="SAM" id="Phobius"/>
    </source>
</evidence>
<reference evidence="20" key="1">
    <citation type="submission" date="2022-10" db="EMBL/GenBank/DDBJ databases">
        <title>Description of Fervidibacillus gen. nov. in the family Fervidibacillaceae fam. nov. with two species, Fervidibacillus albus sp. nov., and Fervidibacillus halotolerans sp. nov., isolated from tidal flat sediments.</title>
        <authorList>
            <person name="Kwon K.K."/>
            <person name="Yang S.-H."/>
        </authorList>
    </citation>
    <scope>NUCLEOTIDE SEQUENCE</scope>
    <source>
        <strain evidence="20">JCM 19140</strain>
    </source>
</reference>
<evidence type="ECO:0000256" key="18">
    <source>
        <dbReference type="RuleBase" id="RU003938"/>
    </source>
</evidence>
<dbReference type="RefSeq" id="WP_263071207.1">
    <property type="nucleotide sequence ID" value="NZ_JAOUSF010000001.1"/>
</dbReference>
<keyword evidence="11 18" id="KW-0812">Transmembrane</keyword>
<comment type="pathway">
    <text evidence="4">Lipid metabolism.</text>
</comment>
<evidence type="ECO:0000256" key="1">
    <source>
        <dbReference type="ARBA" id="ARBA00001698"/>
    </source>
</evidence>
<dbReference type="EC" id="2.7.7.41" evidence="6 18"/>
<keyword evidence="16" id="KW-0594">Phospholipid biosynthesis</keyword>
<comment type="pathway">
    <text evidence="3 18">Phospholipid metabolism; CDP-diacylglycerol biosynthesis; CDP-diacylglycerol from sn-glycerol 3-phosphate: step 3/3.</text>
</comment>
<keyword evidence="12 18" id="KW-0548">Nucleotidyltransferase</keyword>
<dbReference type="AlphaFoldDB" id="A0AAE3LRT4"/>
<evidence type="ECO:0000256" key="16">
    <source>
        <dbReference type="ARBA" id="ARBA00023209"/>
    </source>
</evidence>
<accession>A0AAE3LRT4</accession>
<feature type="transmembrane region" description="Helical" evidence="19">
    <location>
        <begin position="132"/>
        <end position="153"/>
    </location>
</feature>
<keyword evidence="10 18" id="KW-0808">Transferase</keyword>
<evidence type="ECO:0000256" key="12">
    <source>
        <dbReference type="ARBA" id="ARBA00022695"/>
    </source>
</evidence>
<keyword evidence="8" id="KW-1003">Cell membrane</keyword>
<evidence type="ECO:0000256" key="10">
    <source>
        <dbReference type="ARBA" id="ARBA00022679"/>
    </source>
</evidence>
<evidence type="ECO:0000256" key="3">
    <source>
        <dbReference type="ARBA" id="ARBA00005119"/>
    </source>
</evidence>
<keyword evidence="13 19" id="KW-1133">Transmembrane helix</keyword>
<proteinExistence type="inferred from homology"/>
<protein>
    <recommendedName>
        <fullName evidence="7 18">Phosphatidate cytidylyltransferase</fullName>
        <ecNumber evidence="6 18">2.7.7.41</ecNumber>
    </recommendedName>
</protein>
<comment type="caution">
    <text evidence="20">The sequence shown here is derived from an EMBL/GenBank/DDBJ whole genome shotgun (WGS) entry which is preliminary data.</text>
</comment>
<evidence type="ECO:0000256" key="4">
    <source>
        <dbReference type="ARBA" id="ARBA00005189"/>
    </source>
</evidence>
<feature type="transmembrane region" description="Helical" evidence="19">
    <location>
        <begin position="174"/>
        <end position="192"/>
    </location>
</feature>
<evidence type="ECO:0000313" key="21">
    <source>
        <dbReference type="Proteomes" id="UP001209318"/>
    </source>
</evidence>
<evidence type="ECO:0000256" key="17">
    <source>
        <dbReference type="ARBA" id="ARBA00023264"/>
    </source>
</evidence>
<dbReference type="InterPro" id="IPR000374">
    <property type="entry name" value="PC_trans"/>
</dbReference>
<comment type="catalytic activity">
    <reaction evidence="1 18">
        <text>a 1,2-diacyl-sn-glycero-3-phosphate + CTP + H(+) = a CDP-1,2-diacyl-sn-glycerol + diphosphate</text>
        <dbReference type="Rhea" id="RHEA:16229"/>
        <dbReference type="ChEBI" id="CHEBI:15378"/>
        <dbReference type="ChEBI" id="CHEBI:33019"/>
        <dbReference type="ChEBI" id="CHEBI:37563"/>
        <dbReference type="ChEBI" id="CHEBI:58332"/>
        <dbReference type="ChEBI" id="CHEBI:58608"/>
        <dbReference type="EC" id="2.7.7.41"/>
    </reaction>
</comment>
<evidence type="ECO:0000256" key="13">
    <source>
        <dbReference type="ARBA" id="ARBA00022989"/>
    </source>
</evidence>
<evidence type="ECO:0000256" key="8">
    <source>
        <dbReference type="ARBA" id="ARBA00022475"/>
    </source>
</evidence>
<keyword evidence="14" id="KW-0443">Lipid metabolism</keyword>